<dbReference type="InterPro" id="IPR025585">
    <property type="entry name" value="PSII_Psb27"/>
</dbReference>
<dbReference type="Pfam" id="PF13326">
    <property type="entry name" value="PSII_Pbs27"/>
    <property type="match status" value="1"/>
</dbReference>
<dbReference type="EMBL" id="JACJPY010000061">
    <property type="protein sequence ID" value="MBD2151664.1"/>
    <property type="molecule type" value="Genomic_DNA"/>
</dbReference>
<feature type="chain" id="PRO_5036990434" description="Photosystem II lipoprotein Psb27" evidence="2">
    <location>
        <begin position="36"/>
        <end position="160"/>
    </location>
</feature>
<keyword evidence="1" id="KW-0793">Thylakoid</keyword>
<proteinExistence type="inferred from homology"/>
<comment type="similarity">
    <text evidence="1">Belongs to the Psb27 family.</text>
</comment>
<evidence type="ECO:0000256" key="1">
    <source>
        <dbReference type="HAMAP-Rule" id="MF_01481"/>
    </source>
</evidence>
<comment type="function">
    <text evidence="1">Plays a role in the repair and/or biogenesis of the calcium-manganese-oxide cluster on the lumenal face of the thylakoid membrane. Its presence in a photosystem II (PSII) preparation prevents binding of some small extrinsic subunits and thus assembly of calcium-manganese-oxide cluster.</text>
</comment>
<keyword evidence="4" id="KW-1185">Reference proteome</keyword>
<comment type="subunit">
    <text evidence="1">Monomer. Forms a complex with a monomeric, partially assembled PSII. This is probably the complex in which D1 is assembled and/or replaced.</text>
</comment>
<reference evidence="3" key="1">
    <citation type="journal article" date="2015" name="ISME J.">
        <title>Draft Genome Sequence of Streptomyces incarnatus NRRL8089, which Produces the Nucleoside Antibiotic Sinefungin.</title>
        <authorList>
            <person name="Oshima K."/>
            <person name="Hattori M."/>
            <person name="Shimizu H."/>
            <person name="Fukuda K."/>
            <person name="Nemoto M."/>
            <person name="Inagaki K."/>
            <person name="Tamura T."/>
        </authorList>
    </citation>
    <scope>NUCLEOTIDE SEQUENCE</scope>
    <source>
        <strain evidence="3">FACHB-1277</strain>
    </source>
</reference>
<name>A0A926UV59_9CYAN</name>
<dbReference type="GO" id="GO:0010206">
    <property type="term" value="P:photosystem II repair"/>
    <property type="evidence" value="ECO:0007669"/>
    <property type="project" value="UniProtKB-UniRule"/>
</dbReference>
<dbReference type="AlphaFoldDB" id="A0A926UV59"/>
<evidence type="ECO:0000256" key="2">
    <source>
        <dbReference type="SAM" id="SignalP"/>
    </source>
</evidence>
<sequence length="160" mass="17640">MKKLMNSWQAICRNAIALMLAVVVMIAGFSSAADAALFSKKNELTTKEIQALVNAGLTGNYVADTTDTIKTMRDAVNLPEDAENRAAVKTSARYKINAYISRYRADHDKGGLYSYTTMSTALNTLAGYYNGTTKRAIPVKVRDRLLMEFERAEMALAQGR</sequence>
<keyword evidence="1" id="KW-0472">Membrane</keyword>
<dbReference type="RefSeq" id="WP_190352079.1">
    <property type="nucleotide sequence ID" value="NZ_JACJPY010000061.1"/>
</dbReference>
<feature type="signal peptide" evidence="2">
    <location>
        <begin position="1"/>
        <end position="35"/>
    </location>
</feature>
<keyword evidence="1 2" id="KW-0732">Signal</keyword>
<protein>
    <recommendedName>
        <fullName evidence="1">Photosystem II lipoprotein Psb27</fullName>
    </recommendedName>
    <alternativeName>
        <fullName evidence="1">Photosystem II 11 kDa protein</fullName>
    </alternativeName>
</protein>
<evidence type="ECO:0000313" key="4">
    <source>
        <dbReference type="Proteomes" id="UP000631421"/>
    </source>
</evidence>
<dbReference type="InterPro" id="IPR038450">
    <property type="entry name" value="PSII_Psb27_sf"/>
</dbReference>
<dbReference type="PANTHER" id="PTHR34041">
    <property type="entry name" value="PHOTOSYSTEM II REPAIR PROTEIN PSB27-H1, CHLOROPLASTIC"/>
    <property type="match status" value="1"/>
</dbReference>
<dbReference type="Gene3D" id="1.20.58.810">
    <property type="entry name" value="Photosystem II Pbs27"/>
    <property type="match status" value="1"/>
</dbReference>
<comment type="caution">
    <text evidence="3">The sequence shown here is derived from an EMBL/GenBank/DDBJ whole genome shotgun (WGS) entry which is preliminary data.</text>
</comment>
<comment type="subcellular location">
    <subcellularLocation>
        <location evidence="1">Cellular thylakoid membrane</location>
        <topology evidence="1">Lipid-anchor</topology>
        <orientation evidence="1">Lumenal side</orientation>
    </subcellularLocation>
    <text evidence="1">Associated with PSII on the lumenal side of the thylakoid membrane.</text>
</comment>
<dbReference type="GO" id="GO:0010207">
    <property type="term" value="P:photosystem II assembly"/>
    <property type="evidence" value="ECO:0007669"/>
    <property type="project" value="UniProtKB-UniRule"/>
</dbReference>
<dbReference type="GO" id="GO:0009523">
    <property type="term" value="C:photosystem II"/>
    <property type="evidence" value="ECO:0007669"/>
    <property type="project" value="InterPro"/>
</dbReference>
<dbReference type="GO" id="GO:0031977">
    <property type="term" value="C:thylakoid lumen"/>
    <property type="evidence" value="ECO:0007669"/>
    <property type="project" value="UniProtKB-UniRule"/>
</dbReference>
<accession>A0A926UV59</accession>
<gene>
    <name evidence="1" type="primary">psb27</name>
    <name evidence="3" type="ORF">H6F44_16265</name>
</gene>
<organism evidence="3 4">
    <name type="scientific">Pseudanabaena cinerea FACHB-1277</name>
    <dbReference type="NCBI Taxonomy" id="2949581"/>
    <lineage>
        <taxon>Bacteria</taxon>
        <taxon>Bacillati</taxon>
        <taxon>Cyanobacteriota</taxon>
        <taxon>Cyanophyceae</taxon>
        <taxon>Pseudanabaenales</taxon>
        <taxon>Pseudanabaenaceae</taxon>
        <taxon>Pseudanabaena</taxon>
        <taxon>Pseudanabaena cinerea</taxon>
    </lineage>
</organism>
<dbReference type="HAMAP" id="MF_01481">
    <property type="entry name" value="PSII_Psb27"/>
    <property type="match status" value="1"/>
</dbReference>
<keyword evidence="1" id="KW-0564">Palmitate</keyword>
<reference evidence="3" key="2">
    <citation type="submission" date="2020-08" db="EMBL/GenBank/DDBJ databases">
        <authorList>
            <person name="Chen M."/>
            <person name="Teng W."/>
            <person name="Zhao L."/>
            <person name="Hu C."/>
            <person name="Zhou Y."/>
            <person name="Han B."/>
            <person name="Song L."/>
            <person name="Shu W."/>
        </authorList>
    </citation>
    <scope>NUCLEOTIDE SEQUENCE</scope>
    <source>
        <strain evidence="3">FACHB-1277</strain>
    </source>
</reference>
<dbReference type="GO" id="GO:0031676">
    <property type="term" value="C:plasma membrane-derived thylakoid membrane"/>
    <property type="evidence" value="ECO:0007669"/>
    <property type="project" value="UniProtKB-SubCell"/>
</dbReference>
<evidence type="ECO:0000313" key="3">
    <source>
        <dbReference type="EMBL" id="MBD2151664.1"/>
    </source>
</evidence>
<dbReference type="Proteomes" id="UP000631421">
    <property type="component" value="Unassembled WGS sequence"/>
</dbReference>
<keyword evidence="1" id="KW-0449">Lipoprotein</keyword>
<dbReference type="PANTHER" id="PTHR34041:SF1">
    <property type="entry name" value="PHOTOSYSTEM II REPAIR PROTEIN PSB27-H1, CHLOROPLASTIC"/>
    <property type="match status" value="1"/>
</dbReference>